<evidence type="ECO:0000313" key="1">
    <source>
        <dbReference type="EMBL" id="EED87846.1"/>
    </source>
</evidence>
<organism evidence="1 2">
    <name type="scientific">Thalassiosira pseudonana</name>
    <name type="common">Marine diatom</name>
    <name type="synonym">Cyclotella nana</name>
    <dbReference type="NCBI Taxonomy" id="35128"/>
    <lineage>
        <taxon>Eukaryota</taxon>
        <taxon>Sar</taxon>
        <taxon>Stramenopiles</taxon>
        <taxon>Ochrophyta</taxon>
        <taxon>Bacillariophyta</taxon>
        <taxon>Coscinodiscophyceae</taxon>
        <taxon>Thalassiosirophycidae</taxon>
        <taxon>Thalassiosirales</taxon>
        <taxon>Thalassiosiraceae</taxon>
        <taxon>Thalassiosira</taxon>
    </lineage>
</organism>
<reference evidence="1 2" key="2">
    <citation type="journal article" date="2008" name="Nature">
        <title>The Phaeodactylum genome reveals the evolutionary history of diatom genomes.</title>
        <authorList>
            <person name="Bowler C."/>
            <person name="Allen A.E."/>
            <person name="Badger J.H."/>
            <person name="Grimwood J."/>
            <person name="Jabbari K."/>
            <person name="Kuo A."/>
            <person name="Maheswari U."/>
            <person name="Martens C."/>
            <person name="Maumus F."/>
            <person name="Otillar R.P."/>
            <person name="Rayko E."/>
            <person name="Salamov A."/>
            <person name="Vandepoele K."/>
            <person name="Beszteri B."/>
            <person name="Gruber A."/>
            <person name="Heijde M."/>
            <person name="Katinka M."/>
            <person name="Mock T."/>
            <person name="Valentin K."/>
            <person name="Verret F."/>
            <person name="Berges J.A."/>
            <person name="Brownlee C."/>
            <person name="Cadoret J.P."/>
            <person name="Chiovitti A."/>
            <person name="Choi C.J."/>
            <person name="Coesel S."/>
            <person name="De Martino A."/>
            <person name="Detter J.C."/>
            <person name="Durkin C."/>
            <person name="Falciatore A."/>
            <person name="Fournet J."/>
            <person name="Haruta M."/>
            <person name="Huysman M.J."/>
            <person name="Jenkins B.D."/>
            <person name="Jiroutova K."/>
            <person name="Jorgensen R.E."/>
            <person name="Joubert Y."/>
            <person name="Kaplan A."/>
            <person name="Kroger N."/>
            <person name="Kroth P.G."/>
            <person name="La Roche J."/>
            <person name="Lindquist E."/>
            <person name="Lommer M."/>
            <person name="Martin-Jezequel V."/>
            <person name="Lopez P.J."/>
            <person name="Lucas S."/>
            <person name="Mangogna M."/>
            <person name="McGinnis K."/>
            <person name="Medlin L.K."/>
            <person name="Montsant A."/>
            <person name="Oudot-Le Secq M.P."/>
            <person name="Napoli C."/>
            <person name="Obornik M."/>
            <person name="Parker M.S."/>
            <person name="Petit J.L."/>
            <person name="Porcel B.M."/>
            <person name="Poulsen N."/>
            <person name="Robison M."/>
            <person name="Rychlewski L."/>
            <person name="Rynearson T.A."/>
            <person name="Schmutz J."/>
            <person name="Shapiro H."/>
            <person name="Siaut M."/>
            <person name="Stanley M."/>
            <person name="Sussman M.R."/>
            <person name="Taylor A.R."/>
            <person name="Vardi A."/>
            <person name="von Dassow P."/>
            <person name="Vyverman W."/>
            <person name="Willis A."/>
            <person name="Wyrwicz L.S."/>
            <person name="Rokhsar D.S."/>
            <person name="Weissenbach J."/>
            <person name="Armbrust E.V."/>
            <person name="Green B.R."/>
            <person name="Van de Peer Y."/>
            <person name="Grigoriev I.V."/>
        </authorList>
    </citation>
    <scope>NUCLEOTIDE SEQUENCE [LARGE SCALE GENOMIC DNA]</scope>
    <source>
        <strain evidence="1 2">CCMP1335</strain>
    </source>
</reference>
<dbReference type="PaxDb" id="35128-Thaps11855"/>
<keyword evidence="2" id="KW-1185">Reference proteome</keyword>
<dbReference type="GeneID" id="7448207"/>
<dbReference type="RefSeq" id="XP_002295066.1">
    <property type="nucleotide sequence ID" value="XM_002295030.1"/>
</dbReference>
<sequence>MTDIPLKATLFVKQDVRKTKKSRSKANVLGRVLTPVHLTQGKAWQLGPYQVACPIWQQFGESSFEVLQSVSMDSIKCNLVYDGQINNDEVILNIDVSCADWCPQRFRVTTNTDGEVEAEMIFSHSLLAAGRMTIGYVVALLMEEGSSKVAERVEAQASNYKEALLSYI</sequence>
<name>B8CFR7_THAPS</name>
<protein>
    <submittedName>
        <fullName evidence="1">Uncharacterized protein</fullName>
    </submittedName>
</protein>
<proteinExistence type="predicted"/>
<accession>B8CFR7</accession>
<dbReference type="KEGG" id="tps:THAPSDRAFT_11855"/>
<evidence type="ECO:0000313" key="2">
    <source>
        <dbReference type="Proteomes" id="UP000001449"/>
    </source>
</evidence>
<gene>
    <name evidence="1" type="ORF">THAPSDRAFT_11855</name>
</gene>
<reference evidence="1 2" key="1">
    <citation type="journal article" date="2004" name="Science">
        <title>The genome of the diatom Thalassiosira pseudonana: ecology, evolution, and metabolism.</title>
        <authorList>
            <person name="Armbrust E.V."/>
            <person name="Berges J.A."/>
            <person name="Bowler C."/>
            <person name="Green B.R."/>
            <person name="Martinez D."/>
            <person name="Putnam N.H."/>
            <person name="Zhou S."/>
            <person name="Allen A.E."/>
            <person name="Apt K.E."/>
            <person name="Bechner M."/>
            <person name="Brzezinski M.A."/>
            <person name="Chaal B.K."/>
            <person name="Chiovitti A."/>
            <person name="Davis A.K."/>
            <person name="Demarest M.S."/>
            <person name="Detter J.C."/>
            <person name="Glavina T."/>
            <person name="Goodstein D."/>
            <person name="Hadi M.Z."/>
            <person name="Hellsten U."/>
            <person name="Hildebrand M."/>
            <person name="Jenkins B.D."/>
            <person name="Jurka J."/>
            <person name="Kapitonov V.V."/>
            <person name="Kroger N."/>
            <person name="Lau W.W."/>
            <person name="Lane T.W."/>
            <person name="Larimer F.W."/>
            <person name="Lippmeier J.C."/>
            <person name="Lucas S."/>
            <person name="Medina M."/>
            <person name="Montsant A."/>
            <person name="Obornik M."/>
            <person name="Parker M.S."/>
            <person name="Palenik B."/>
            <person name="Pazour G.J."/>
            <person name="Richardson P.M."/>
            <person name="Rynearson T.A."/>
            <person name="Saito M.A."/>
            <person name="Schwartz D.C."/>
            <person name="Thamatrakoln K."/>
            <person name="Valentin K."/>
            <person name="Vardi A."/>
            <person name="Wilkerson F.P."/>
            <person name="Rokhsar D.S."/>
        </authorList>
    </citation>
    <scope>NUCLEOTIDE SEQUENCE [LARGE SCALE GENOMIC DNA]</scope>
    <source>
        <strain evidence="1 2">CCMP1335</strain>
    </source>
</reference>
<dbReference type="InParanoid" id="B8CFR7"/>
<dbReference type="HOGENOM" id="CLU_1589736_0_0_1"/>
<dbReference type="AlphaFoldDB" id="B8CFR7"/>
<dbReference type="EMBL" id="CM000653">
    <property type="protein sequence ID" value="EED87846.1"/>
    <property type="molecule type" value="Genomic_DNA"/>
</dbReference>
<dbReference type="Proteomes" id="UP000001449">
    <property type="component" value="Chromosome 22"/>
</dbReference>